<feature type="binding site" evidence="7">
    <location>
        <position position="172"/>
    </location>
    <ligand>
        <name>beta-D-fructose 1,6-bisphosphate</name>
        <dbReference type="ChEBI" id="CHEBI:32966"/>
        <note>allosteric activator</note>
    </ligand>
</feature>
<evidence type="ECO:0000256" key="8">
    <source>
        <dbReference type="PIRSR" id="PIRSR000102-1"/>
    </source>
</evidence>
<dbReference type="InterPro" id="IPR001236">
    <property type="entry name" value="Lactate/malate_DH_N"/>
</dbReference>
<dbReference type="PANTHER" id="PTHR43128">
    <property type="entry name" value="L-2-HYDROXYCARBOXYLATE DEHYDROGENASE (NAD(P)(+))"/>
    <property type="match status" value="1"/>
</dbReference>
<keyword evidence="13" id="KW-1185">Reference proteome</keyword>
<feature type="binding site" evidence="7">
    <location>
        <begin position="122"/>
        <end position="124"/>
    </location>
    <ligand>
        <name>NAD(+)</name>
        <dbReference type="ChEBI" id="CHEBI:57540"/>
    </ligand>
</feature>
<dbReference type="GO" id="GO:0004459">
    <property type="term" value="F:L-lactate dehydrogenase (NAD+) activity"/>
    <property type="evidence" value="ECO:0007669"/>
    <property type="project" value="UniProtKB-UniRule"/>
</dbReference>
<dbReference type="GO" id="GO:0006096">
    <property type="term" value="P:glycolytic process"/>
    <property type="evidence" value="ECO:0007669"/>
    <property type="project" value="UniProtKB-UniRule"/>
</dbReference>
<dbReference type="Proteomes" id="UP000029734">
    <property type="component" value="Unassembled WGS sequence"/>
</dbReference>
<feature type="binding site" evidence="7">
    <location>
        <position position="147"/>
    </location>
    <ligand>
        <name>NAD(+)</name>
        <dbReference type="ChEBI" id="CHEBI:57540"/>
    </ligand>
</feature>
<dbReference type="InterPro" id="IPR036291">
    <property type="entry name" value="NAD(P)-bd_dom_sf"/>
</dbReference>
<evidence type="ECO:0000256" key="7">
    <source>
        <dbReference type="HAMAP-Rule" id="MF_00488"/>
    </source>
</evidence>
<evidence type="ECO:0000259" key="10">
    <source>
        <dbReference type="Pfam" id="PF00056"/>
    </source>
</evidence>
<evidence type="ECO:0000259" key="11">
    <source>
        <dbReference type="Pfam" id="PF02866"/>
    </source>
</evidence>
<dbReference type="STRING" id="268407.PWYN_21530"/>
<comment type="catalytic activity">
    <reaction evidence="6 7">
        <text>(S)-lactate + NAD(+) = pyruvate + NADH + H(+)</text>
        <dbReference type="Rhea" id="RHEA:23444"/>
        <dbReference type="ChEBI" id="CHEBI:15361"/>
        <dbReference type="ChEBI" id="CHEBI:15378"/>
        <dbReference type="ChEBI" id="CHEBI:16651"/>
        <dbReference type="ChEBI" id="CHEBI:57540"/>
        <dbReference type="ChEBI" id="CHEBI:57945"/>
        <dbReference type="EC" id="1.1.1.27"/>
    </reaction>
</comment>
<feature type="binding site" evidence="7">
    <location>
        <begin position="83"/>
        <end position="84"/>
    </location>
    <ligand>
        <name>NAD(+)</name>
        <dbReference type="ChEBI" id="CHEBI:57540"/>
    </ligand>
</feature>
<dbReference type="FunFam" id="3.40.50.720:FF:000018">
    <property type="entry name" value="Malate dehydrogenase"/>
    <property type="match status" value="1"/>
</dbReference>
<proteinExistence type="inferred from homology"/>
<feature type="binding site" evidence="7">
    <location>
        <begin position="124"/>
        <end position="127"/>
    </location>
    <ligand>
        <name>substrate</name>
    </ligand>
</feature>
<dbReference type="EMBL" id="JQCR01000003">
    <property type="protein sequence ID" value="KGE17216.1"/>
    <property type="molecule type" value="Genomic_DNA"/>
</dbReference>
<dbReference type="Pfam" id="PF00056">
    <property type="entry name" value="Ldh_1_N"/>
    <property type="match status" value="1"/>
</dbReference>
<dbReference type="PANTHER" id="PTHR43128:SF16">
    <property type="entry name" value="L-LACTATE DEHYDROGENASE"/>
    <property type="match status" value="1"/>
</dbReference>
<dbReference type="InterPro" id="IPR022383">
    <property type="entry name" value="Lactate/malate_DH_C"/>
</dbReference>
<dbReference type="NCBIfam" id="NF000824">
    <property type="entry name" value="PRK00066.1"/>
    <property type="match status" value="1"/>
</dbReference>
<dbReference type="SUPFAM" id="SSF56327">
    <property type="entry name" value="LDH C-terminal domain-like"/>
    <property type="match status" value="1"/>
</dbReference>
<dbReference type="PIRSF" id="PIRSF000102">
    <property type="entry name" value="Lac_mal_DH"/>
    <property type="match status" value="1"/>
</dbReference>
<evidence type="ECO:0000256" key="3">
    <source>
        <dbReference type="ARBA" id="ARBA00012967"/>
    </source>
</evidence>
<feature type="binding site" evidence="7">
    <location>
        <position position="157"/>
    </location>
    <ligand>
        <name>beta-D-fructose 1,6-bisphosphate</name>
        <dbReference type="ChEBI" id="CHEBI:32966"/>
        <note>allosteric activator</note>
    </ligand>
</feature>
<dbReference type="Gene3D" id="3.40.50.720">
    <property type="entry name" value="NAD(P)-binding Rossmann-like Domain"/>
    <property type="match status" value="1"/>
</dbReference>
<dbReference type="HAMAP" id="MF_00488">
    <property type="entry name" value="Lactate_dehydrog"/>
    <property type="match status" value="1"/>
</dbReference>
<organism evidence="12 13">
    <name type="scientific">Paenibacillus wynnii</name>
    <dbReference type="NCBI Taxonomy" id="268407"/>
    <lineage>
        <taxon>Bacteria</taxon>
        <taxon>Bacillati</taxon>
        <taxon>Bacillota</taxon>
        <taxon>Bacilli</taxon>
        <taxon>Bacillales</taxon>
        <taxon>Paenibacillaceae</taxon>
        <taxon>Paenibacillus</taxon>
    </lineage>
</organism>
<feature type="modified residue" description="Phosphotyrosine" evidence="7">
    <location>
        <position position="216"/>
    </location>
</feature>
<dbReference type="RefSeq" id="WP_036655814.1">
    <property type="nucleotide sequence ID" value="NZ_JQCR01000003.1"/>
</dbReference>
<accession>A0A098M593</accession>
<keyword evidence="7" id="KW-0597">Phosphoprotein</keyword>
<dbReference type="NCBIfam" id="NF004863">
    <property type="entry name" value="PRK06223.1"/>
    <property type="match status" value="1"/>
</dbReference>
<dbReference type="NCBIfam" id="TIGR01771">
    <property type="entry name" value="L-LDH-NAD"/>
    <property type="match status" value="1"/>
</dbReference>
<keyword evidence="7" id="KW-0021">Allosteric enzyme</keyword>
<feature type="binding site" evidence="7">
    <location>
        <position position="86"/>
    </location>
    <ligand>
        <name>substrate</name>
    </ligand>
</feature>
<evidence type="ECO:0000256" key="1">
    <source>
        <dbReference type="ARBA" id="ARBA00004843"/>
    </source>
</evidence>
<dbReference type="InterPro" id="IPR018177">
    <property type="entry name" value="L-lactate_DH_AS"/>
</dbReference>
<dbReference type="OrthoDB" id="9802969at2"/>
<evidence type="ECO:0000313" key="12">
    <source>
        <dbReference type="EMBL" id="KGE17216.1"/>
    </source>
</evidence>
<evidence type="ECO:0000256" key="4">
    <source>
        <dbReference type="ARBA" id="ARBA00023002"/>
    </source>
</evidence>
<comment type="function">
    <text evidence="7">Catalyzes the conversion of lactate to pyruvate.</text>
</comment>
<comment type="subunit">
    <text evidence="7">Homotetramer.</text>
</comment>
<feature type="binding site" evidence="7">
    <location>
        <position position="18"/>
    </location>
    <ligand>
        <name>NAD(+)</name>
        <dbReference type="ChEBI" id="CHEBI:57540"/>
    </ligand>
</feature>
<protein>
    <recommendedName>
        <fullName evidence="3 7">L-lactate dehydrogenase</fullName>
        <shortName evidence="7">L-LDH</shortName>
        <ecNumber evidence="3 7">1.1.1.27</ecNumber>
    </recommendedName>
</protein>
<evidence type="ECO:0000313" key="13">
    <source>
        <dbReference type="Proteomes" id="UP000029734"/>
    </source>
</evidence>
<reference evidence="12 13" key="2">
    <citation type="submission" date="2014-10" db="EMBL/GenBank/DDBJ databases">
        <title>Comparative genomics of the Paenibacillus odorifer group.</title>
        <authorList>
            <person name="Tsai Y.-C."/>
            <person name="Martin N."/>
            <person name="Korlach J."/>
            <person name="Wiedmann M."/>
        </authorList>
    </citation>
    <scope>NUCLEOTIDE SEQUENCE [LARGE SCALE GENOMIC DNA]</scope>
    <source>
        <strain evidence="12 13">DSM 18334</strain>
    </source>
</reference>
<feature type="binding site" evidence="7">
    <location>
        <position position="44"/>
    </location>
    <ligand>
        <name>NAD(+)</name>
        <dbReference type="ChEBI" id="CHEBI:57540"/>
    </ligand>
</feature>
<dbReference type="SUPFAM" id="SSF51735">
    <property type="entry name" value="NAD(P)-binding Rossmann-fold domains"/>
    <property type="match status" value="1"/>
</dbReference>
<evidence type="ECO:0000256" key="5">
    <source>
        <dbReference type="ARBA" id="ARBA00023027"/>
    </source>
</evidence>
<comment type="similarity">
    <text evidence="2 7">Belongs to the LDH/MDH superfamily. LDH family.</text>
</comment>
<feature type="binding site" evidence="7 9">
    <location>
        <position position="39"/>
    </location>
    <ligand>
        <name>NAD(+)</name>
        <dbReference type="ChEBI" id="CHEBI:57540"/>
    </ligand>
</feature>
<evidence type="ECO:0000256" key="2">
    <source>
        <dbReference type="ARBA" id="ARBA00006054"/>
    </source>
</evidence>
<comment type="subcellular location">
    <subcellularLocation>
        <location evidence="7">Cytoplasm</location>
    </subcellularLocation>
</comment>
<gene>
    <name evidence="7" type="primary">ldh</name>
    <name evidence="12" type="ORF">PWYN_21530</name>
</gene>
<dbReference type="GO" id="GO:0006089">
    <property type="term" value="P:lactate metabolic process"/>
    <property type="evidence" value="ECO:0007669"/>
    <property type="project" value="TreeGrafter"/>
</dbReference>
<feature type="binding site" evidence="9">
    <location>
        <position position="99"/>
    </location>
    <ligand>
        <name>NAD(+)</name>
        <dbReference type="ChEBI" id="CHEBI:57540"/>
    </ligand>
</feature>
<reference evidence="12 13" key="1">
    <citation type="submission" date="2014-08" db="EMBL/GenBank/DDBJ databases">
        <authorList>
            <person name="den Bakker H.C."/>
        </authorList>
    </citation>
    <scope>NUCLEOTIDE SEQUENCE [LARGE SCALE GENOMIC DNA]</scope>
    <source>
        <strain evidence="12 13">DSM 18334</strain>
    </source>
</reference>
<sequence>MAPPFKPNRVVVIGTGAVGTTTAYTLLLRRRMPELVLIDVNHQKALGEALDMNHGMPFVGGVKLWAGTYEDCREADIIIVTAGASQKPGETRIDLLRKNIAIFKDIIQKITKYNQHAILLIATNPVDILAYATLKISGFDRRRVIGSGTVLDSARFRYLIGLHKEIDPRSIHGQIIGEHGDSELPVWSLANVAGIELGFDEAERKEIFEDTKNAAYEIIDAKGSTSYAIALALDRIVVSILNNEGAVLNVSTLLNNYNGVTDVFLGAPCVVDRSGVREVLDLPLSEEEQALFQKSAAKLKGEISKLELFT</sequence>
<dbReference type="GO" id="GO:0005737">
    <property type="term" value="C:cytoplasm"/>
    <property type="evidence" value="ECO:0007669"/>
    <property type="project" value="UniProtKB-SubCell"/>
</dbReference>
<dbReference type="InterPro" id="IPR015955">
    <property type="entry name" value="Lactate_DH/Glyco_Ohase_4_C"/>
</dbReference>
<feature type="binding site" evidence="7">
    <location>
        <position position="92"/>
    </location>
    <ligand>
        <name>substrate</name>
    </ligand>
</feature>
<feature type="binding site" evidence="7">
    <location>
        <position position="69"/>
    </location>
    <ligand>
        <name>NAD(+)</name>
        <dbReference type="ChEBI" id="CHEBI:57540"/>
    </ligand>
</feature>
<dbReference type="UniPathway" id="UPA00554">
    <property type="reaction ID" value="UER00611"/>
</dbReference>
<dbReference type="InterPro" id="IPR001557">
    <property type="entry name" value="L-lactate/malate_DH"/>
</dbReference>
<dbReference type="Gene3D" id="3.90.110.10">
    <property type="entry name" value="Lactate dehydrogenase/glycoside hydrolase, family 4, C-terminal"/>
    <property type="match status" value="1"/>
</dbReference>
<dbReference type="InterPro" id="IPR011304">
    <property type="entry name" value="L-lactate_DH"/>
</dbReference>
<dbReference type="CDD" id="cd05292">
    <property type="entry name" value="LDH_2"/>
    <property type="match status" value="1"/>
</dbReference>
<comment type="activity regulation">
    <text evidence="7">Allosterically activated by fructose 1,6-bisphosphate (FBP).</text>
</comment>
<evidence type="ECO:0000256" key="6">
    <source>
        <dbReference type="ARBA" id="ARBA00049258"/>
    </source>
</evidence>
<keyword evidence="5 7" id="KW-0520">NAD</keyword>
<dbReference type="AlphaFoldDB" id="A0A098M593"/>
<name>A0A098M593_9BACL</name>
<feature type="domain" description="Lactate/malate dehydrogenase C-terminal" evidence="11">
    <location>
        <begin position="149"/>
        <end position="307"/>
    </location>
</feature>
<dbReference type="PROSITE" id="PS00064">
    <property type="entry name" value="L_LDH"/>
    <property type="match status" value="1"/>
</dbReference>
<dbReference type="EC" id="1.1.1.27" evidence="3 7"/>
<keyword evidence="7" id="KW-0963">Cytoplasm</keyword>
<dbReference type="PRINTS" id="PR00086">
    <property type="entry name" value="LLDHDRGNASE"/>
</dbReference>
<feature type="domain" description="Lactate/malate dehydrogenase N-terminal" evidence="10">
    <location>
        <begin position="9"/>
        <end position="146"/>
    </location>
</feature>
<evidence type="ECO:0000256" key="9">
    <source>
        <dbReference type="PIRSR" id="PIRSR000102-3"/>
    </source>
</evidence>
<feature type="binding site" evidence="9">
    <location>
        <begin position="14"/>
        <end position="19"/>
    </location>
    <ligand>
        <name>NAD(+)</name>
        <dbReference type="ChEBI" id="CHEBI:57540"/>
    </ligand>
</feature>
<comment type="caution">
    <text evidence="7">Lacks conserved residue(s) required for the propagation of feature annotation.</text>
</comment>
<feature type="active site" description="Proton acceptor" evidence="7 8">
    <location>
        <position position="179"/>
    </location>
</feature>
<keyword evidence="4 7" id="KW-0560">Oxidoreductase</keyword>
<comment type="pathway">
    <text evidence="1 7">Fermentation; pyruvate fermentation to lactate; (S)-lactate from pyruvate: step 1/1.</text>
</comment>
<comment type="caution">
    <text evidence="12">The sequence shown here is derived from an EMBL/GenBank/DDBJ whole genome shotgun (WGS) entry which is preliminary data.</text>
</comment>
<dbReference type="eggNOG" id="COG0039">
    <property type="taxonomic scope" value="Bacteria"/>
</dbReference>
<feature type="binding site" evidence="7">
    <location>
        <begin position="152"/>
        <end position="155"/>
    </location>
    <ligand>
        <name>substrate</name>
    </ligand>
</feature>
<dbReference type="Pfam" id="PF02866">
    <property type="entry name" value="Ldh_1_C"/>
    <property type="match status" value="1"/>
</dbReference>
<feature type="binding site" evidence="7">
    <location>
        <position position="225"/>
    </location>
    <ligand>
        <name>substrate</name>
    </ligand>
</feature>